<sequence>MVRRFLVAETFCPTATTTTTTTITTTRIITSSSRCQPEVRLNPPLHYLPFSIKIPSFLHATTATRLAASEGSSFRSEDNKNDDNDDDDGDNTGASSSSSSSSSIDNNIDNNDNNNDDDDDSTIEQYSHEETLLVMNLRPKQQDGDGISYEECLSQISQYIQSFPFVALLPVQPLQYVPTKDGGVEIKFLRKKTVTKSGIEGGVRFFVRIINLQEQQQQRDNDYDTTTITTTTTNEKDNGNRKNNKIIEVTAKRNSEGQTISKMFTEKLLIQGFVSGMTEYDGENKNNSGPAEKVIKTRIESPTKSIANIESIFHKWMR</sequence>
<evidence type="ECO:0000256" key="1">
    <source>
        <dbReference type="SAM" id="MobiDB-lite"/>
    </source>
</evidence>
<protein>
    <submittedName>
        <fullName evidence="2">Uncharacterized protein</fullName>
    </submittedName>
</protein>
<dbReference type="InParanoid" id="A0A1E7FWN9"/>
<reference evidence="2 3" key="1">
    <citation type="submission" date="2016-09" db="EMBL/GenBank/DDBJ databases">
        <title>Extensive genetic diversity and differential bi-allelic expression allows diatom success in the polar Southern Ocean.</title>
        <authorList>
            <consortium name="DOE Joint Genome Institute"/>
            <person name="Mock T."/>
            <person name="Otillar R.P."/>
            <person name="Strauss J."/>
            <person name="Dupont C."/>
            <person name="Frickenhaus S."/>
            <person name="Maumus F."/>
            <person name="Mcmullan M."/>
            <person name="Sanges R."/>
            <person name="Schmutz J."/>
            <person name="Toseland A."/>
            <person name="Valas R."/>
            <person name="Veluchamy A."/>
            <person name="Ward B.J."/>
            <person name="Allen A."/>
            <person name="Barry K."/>
            <person name="Falciatore A."/>
            <person name="Ferrante M."/>
            <person name="Fortunato A.E."/>
            <person name="Gloeckner G."/>
            <person name="Gruber A."/>
            <person name="Hipkin R."/>
            <person name="Janech M."/>
            <person name="Kroth P."/>
            <person name="Leese F."/>
            <person name="Lindquist E."/>
            <person name="Lyon B.R."/>
            <person name="Martin J."/>
            <person name="Mayer C."/>
            <person name="Parker M."/>
            <person name="Quesneville H."/>
            <person name="Raymond J."/>
            <person name="Uhlig C."/>
            <person name="Valentin K.U."/>
            <person name="Worden A.Z."/>
            <person name="Armbrust E.V."/>
            <person name="Bowler C."/>
            <person name="Green B."/>
            <person name="Moulton V."/>
            <person name="Van Oosterhout C."/>
            <person name="Grigoriev I."/>
        </authorList>
    </citation>
    <scope>NUCLEOTIDE SEQUENCE [LARGE SCALE GENOMIC DNA]</scope>
    <source>
        <strain evidence="2 3">CCMP1102</strain>
    </source>
</reference>
<proteinExistence type="predicted"/>
<name>A0A1E7FWN9_9STRA</name>
<feature type="region of interest" description="Disordered" evidence="1">
    <location>
        <begin position="68"/>
        <end position="122"/>
    </location>
</feature>
<dbReference type="OrthoDB" id="44639at2759"/>
<feature type="compositionally biased region" description="Low complexity" evidence="1">
    <location>
        <begin position="91"/>
        <end position="113"/>
    </location>
</feature>
<dbReference type="Proteomes" id="UP000095751">
    <property type="component" value="Unassembled WGS sequence"/>
</dbReference>
<dbReference type="AlphaFoldDB" id="A0A1E7FWN9"/>
<accession>A0A1E7FWN9</accession>
<organism evidence="2 3">
    <name type="scientific">Fragilariopsis cylindrus CCMP1102</name>
    <dbReference type="NCBI Taxonomy" id="635003"/>
    <lineage>
        <taxon>Eukaryota</taxon>
        <taxon>Sar</taxon>
        <taxon>Stramenopiles</taxon>
        <taxon>Ochrophyta</taxon>
        <taxon>Bacillariophyta</taxon>
        <taxon>Bacillariophyceae</taxon>
        <taxon>Bacillariophycidae</taxon>
        <taxon>Bacillariales</taxon>
        <taxon>Bacillariaceae</taxon>
        <taxon>Fragilariopsis</taxon>
    </lineage>
</organism>
<dbReference type="EMBL" id="KV784353">
    <property type="protein sequence ID" value="OEU22556.1"/>
    <property type="molecule type" value="Genomic_DNA"/>
</dbReference>
<keyword evidence="3" id="KW-1185">Reference proteome</keyword>
<evidence type="ECO:0000313" key="3">
    <source>
        <dbReference type="Proteomes" id="UP000095751"/>
    </source>
</evidence>
<gene>
    <name evidence="2" type="ORF">FRACYDRAFT_179671</name>
</gene>
<evidence type="ECO:0000313" key="2">
    <source>
        <dbReference type="EMBL" id="OEU22556.1"/>
    </source>
</evidence>
<dbReference type="KEGG" id="fcy:FRACYDRAFT_179671"/>